<reference evidence="3 4" key="1">
    <citation type="journal article" date="2019" name="Environ. Microbiol.">
        <title>At the nexus of three kingdoms: the genome of the mycorrhizal fungus Gigaspora margarita provides insights into plant, endobacterial and fungal interactions.</title>
        <authorList>
            <person name="Venice F."/>
            <person name="Ghignone S."/>
            <person name="Salvioli di Fossalunga A."/>
            <person name="Amselem J."/>
            <person name="Novero M."/>
            <person name="Xianan X."/>
            <person name="Sedzielewska Toro K."/>
            <person name="Morin E."/>
            <person name="Lipzen A."/>
            <person name="Grigoriev I.V."/>
            <person name="Henrissat B."/>
            <person name="Martin F.M."/>
            <person name="Bonfante P."/>
        </authorList>
    </citation>
    <scope>NUCLEOTIDE SEQUENCE [LARGE SCALE GENOMIC DNA]</scope>
    <source>
        <strain evidence="3 4">BEG34</strain>
    </source>
</reference>
<keyword evidence="1" id="KW-0597">Phosphoprotein</keyword>
<dbReference type="CDD" id="cd00082">
    <property type="entry name" value="HisKA"/>
    <property type="match status" value="1"/>
</dbReference>
<dbReference type="InterPro" id="IPR005467">
    <property type="entry name" value="His_kinase_dom"/>
</dbReference>
<dbReference type="PROSITE" id="PS50109">
    <property type="entry name" value="HIS_KIN"/>
    <property type="match status" value="1"/>
</dbReference>
<evidence type="ECO:0000259" key="2">
    <source>
        <dbReference type="PROSITE" id="PS50109"/>
    </source>
</evidence>
<dbReference type="InterPro" id="IPR003594">
    <property type="entry name" value="HATPase_dom"/>
</dbReference>
<dbReference type="Proteomes" id="UP000439903">
    <property type="component" value="Unassembled WGS sequence"/>
</dbReference>
<dbReference type="GO" id="GO:0000155">
    <property type="term" value="F:phosphorelay sensor kinase activity"/>
    <property type="evidence" value="ECO:0007669"/>
    <property type="project" value="InterPro"/>
</dbReference>
<dbReference type="Gene3D" id="3.30.565.10">
    <property type="entry name" value="Histidine kinase-like ATPase, C-terminal domain"/>
    <property type="match status" value="2"/>
</dbReference>
<dbReference type="SUPFAM" id="SSF47384">
    <property type="entry name" value="Homodimeric domain of signal transducing histidine kinase"/>
    <property type="match status" value="1"/>
</dbReference>
<comment type="caution">
    <text evidence="3">The sequence shown here is derived from an EMBL/GenBank/DDBJ whole genome shotgun (WGS) entry which is preliminary data.</text>
</comment>
<protein>
    <submittedName>
        <fullName evidence="3">PAS domain S-box protein</fullName>
    </submittedName>
</protein>
<dbReference type="Gene3D" id="1.10.287.130">
    <property type="match status" value="1"/>
</dbReference>
<dbReference type="SUPFAM" id="SSF55781">
    <property type="entry name" value="GAF domain-like"/>
    <property type="match status" value="1"/>
</dbReference>
<dbReference type="AlphaFoldDB" id="A0A8H4A4M7"/>
<evidence type="ECO:0000256" key="1">
    <source>
        <dbReference type="ARBA" id="ARBA00022553"/>
    </source>
</evidence>
<proteinExistence type="predicted"/>
<accession>A0A8H4A4M7</accession>
<dbReference type="OrthoDB" id="60033at2759"/>
<dbReference type="Gene3D" id="3.30.450.40">
    <property type="match status" value="1"/>
</dbReference>
<gene>
    <name evidence="3" type="ORF">F8M41_005779</name>
</gene>
<dbReference type="PANTHER" id="PTHR45339:SF5">
    <property type="entry name" value="HISTIDINE KINASE"/>
    <property type="match status" value="1"/>
</dbReference>
<dbReference type="PANTHER" id="PTHR45339">
    <property type="entry name" value="HYBRID SIGNAL TRANSDUCTION HISTIDINE KINASE J"/>
    <property type="match status" value="1"/>
</dbReference>
<keyword evidence="4" id="KW-1185">Reference proteome</keyword>
<name>A0A8H4A4M7_GIGMA</name>
<organism evidence="3 4">
    <name type="scientific">Gigaspora margarita</name>
    <dbReference type="NCBI Taxonomy" id="4874"/>
    <lineage>
        <taxon>Eukaryota</taxon>
        <taxon>Fungi</taxon>
        <taxon>Fungi incertae sedis</taxon>
        <taxon>Mucoromycota</taxon>
        <taxon>Glomeromycotina</taxon>
        <taxon>Glomeromycetes</taxon>
        <taxon>Diversisporales</taxon>
        <taxon>Gigasporaceae</taxon>
        <taxon>Gigaspora</taxon>
    </lineage>
</organism>
<dbReference type="InterPro" id="IPR036097">
    <property type="entry name" value="HisK_dim/P_sf"/>
</dbReference>
<dbReference type="Pfam" id="PF01590">
    <property type="entry name" value="GAF"/>
    <property type="match status" value="1"/>
</dbReference>
<feature type="domain" description="Histidine kinase" evidence="2">
    <location>
        <begin position="168"/>
        <end position="387"/>
    </location>
</feature>
<dbReference type="InterPro" id="IPR003661">
    <property type="entry name" value="HisK_dim/P_dom"/>
</dbReference>
<evidence type="ECO:0000313" key="3">
    <source>
        <dbReference type="EMBL" id="KAF0429113.1"/>
    </source>
</evidence>
<dbReference type="Pfam" id="PF02518">
    <property type="entry name" value="HATPase_c"/>
    <property type="match status" value="1"/>
</dbReference>
<dbReference type="InterPro" id="IPR036890">
    <property type="entry name" value="HATPase_C_sf"/>
</dbReference>
<dbReference type="SUPFAM" id="SSF55874">
    <property type="entry name" value="ATPase domain of HSP90 chaperone/DNA topoisomerase II/histidine kinase"/>
    <property type="match status" value="1"/>
</dbReference>
<dbReference type="SMART" id="SM00387">
    <property type="entry name" value="HATPase_c"/>
    <property type="match status" value="1"/>
</dbReference>
<dbReference type="InterPro" id="IPR029016">
    <property type="entry name" value="GAF-like_dom_sf"/>
</dbReference>
<sequence length="546" mass="62294">MIYSGHDLIETLSNIIKLICNILPCNRIFVISCKPLTLNTSNNSLVALYENLENIIPIAELFQDKEIINLHSQSTYSQTLLNNDSEIEVLLNTYCADTCKNVSMLTIELKINDSCWGWIKLHRSPNSIWLNSEIELLQQISNQISLAIFYKTLMEENLEKEIQIKAETIANEAKTQILANASHGAIIGLISIFDFSTLTNNQKDMINIIQHTSDFVLSIVNEILNITKLDVHQITLVNSTFDLLDLFEKVIEQFTKDVENKQIELILNYDIENLPRYIKSDPERLKQVLFCLLLNSIKFTEADEIVVYVSIKLQKIIDDKESNTHSQAVKKECLLIELHDTGNGHQDSIGLGLSICKNIVTTNGGEFKAESQLGKGSKFWFTWNIDSSLLNNRFNSPISYILPSYIMLKRILVIHPVESARNAILRYLKMVKKVDAFDTPSKGIQEIKNYLELYNHSIYDIVFIRLYEKNKDEVMKVLLELREMDMYGNDLLIIFIVSSGNKGTILAENLISKDGGRVAVIYSSITWQKITTLLSNLRDDAVKNKT</sequence>
<dbReference type="InterPro" id="IPR003018">
    <property type="entry name" value="GAF"/>
</dbReference>
<evidence type="ECO:0000313" key="4">
    <source>
        <dbReference type="Proteomes" id="UP000439903"/>
    </source>
</evidence>
<dbReference type="EMBL" id="WTPW01001554">
    <property type="protein sequence ID" value="KAF0429113.1"/>
    <property type="molecule type" value="Genomic_DNA"/>
</dbReference>